<dbReference type="SFLD" id="SFLDG01387">
    <property type="entry name" value="BtrN-like_SPASM_domain_contain"/>
    <property type="match status" value="1"/>
</dbReference>
<sequence length="352" mass="38126">MIGNDPLRNPAFRAPGLGERLRELLLGERRPLDCVQVEVTSCCAGRCVYCPHTTQAAFWRSRHMPDVVFAALWPLLRRSGRAHLQGWGEPLLHPRFFDFAALARKAGCQVSSTSCGLCMDADLAARIVQSGMDMLAFSLAGTDAASNAARSGVPFERVCEAVRLVRAAQHASDARKETALEVHLAYLLLADRIDAAAGLPRLMAELDVRTAVISTLDYIAAPEQAALAFAPEETDKIARARAVLERAAAQAAEDGREIHYALPGPRPLADAGGCRENVARSLYVDADGALSPCVYLNVPADRDEPHRRVFGNVLDDDPWAVWNSEAFGGFRAALAHNAPDACCLACPKRFEV</sequence>
<feature type="domain" description="Radical SAM core" evidence="7">
    <location>
        <begin position="37"/>
        <end position="168"/>
    </location>
</feature>
<evidence type="ECO:0000259" key="7">
    <source>
        <dbReference type="Pfam" id="PF04055"/>
    </source>
</evidence>
<dbReference type="InterPro" id="IPR034391">
    <property type="entry name" value="AdoMet-like_SPASM_containing"/>
</dbReference>
<gene>
    <name evidence="9" type="ORF">AXF13_07665</name>
</gene>
<comment type="cofactor">
    <cofactor evidence="1">
        <name>[4Fe-4S] cluster</name>
        <dbReference type="ChEBI" id="CHEBI:49883"/>
    </cofactor>
</comment>
<protein>
    <submittedName>
        <fullName evidence="9">Radical SAM protein</fullName>
    </submittedName>
</protein>
<keyword evidence="2" id="KW-0004">4Fe-4S</keyword>
<dbReference type="Pfam" id="PF13186">
    <property type="entry name" value="SPASM"/>
    <property type="match status" value="1"/>
</dbReference>
<name>A0A109W9J3_9BACT</name>
<dbReference type="AlphaFoldDB" id="A0A109W9J3"/>
<evidence type="ECO:0000256" key="4">
    <source>
        <dbReference type="ARBA" id="ARBA00022723"/>
    </source>
</evidence>
<dbReference type="InterPro" id="IPR050377">
    <property type="entry name" value="Radical_SAM_PqqE_MftC-like"/>
</dbReference>
<dbReference type="STRING" id="44742.AXF13_07665"/>
<dbReference type="Pfam" id="PF04055">
    <property type="entry name" value="Radical_SAM"/>
    <property type="match status" value="1"/>
</dbReference>
<evidence type="ECO:0000256" key="3">
    <source>
        <dbReference type="ARBA" id="ARBA00022691"/>
    </source>
</evidence>
<dbReference type="PANTHER" id="PTHR11228">
    <property type="entry name" value="RADICAL SAM DOMAIN PROTEIN"/>
    <property type="match status" value="1"/>
</dbReference>
<dbReference type="EMBL" id="CP014229">
    <property type="protein sequence ID" value="AMD90003.1"/>
    <property type="molecule type" value="Genomic_DNA"/>
</dbReference>
<keyword evidence="3" id="KW-0949">S-adenosyl-L-methionine</keyword>
<proteinExistence type="predicted"/>
<evidence type="ECO:0000313" key="10">
    <source>
        <dbReference type="Proteomes" id="UP000069241"/>
    </source>
</evidence>
<dbReference type="GO" id="GO:0051536">
    <property type="term" value="F:iron-sulfur cluster binding"/>
    <property type="evidence" value="ECO:0007669"/>
    <property type="project" value="UniProtKB-KW"/>
</dbReference>
<evidence type="ECO:0000259" key="8">
    <source>
        <dbReference type="Pfam" id="PF13186"/>
    </source>
</evidence>
<dbReference type="SFLD" id="SFLDG01067">
    <property type="entry name" value="SPASM/twitch_domain_containing"/>
    <property type="match status" value="1"/>
</dbReference>
<dbReference type="SUPFAM" id="SSF102114">
    <property type="entry name" value="Radical SAM enzymes"/>
    <property type="match status" value="1"/>
</dbReference>
<keyword evidence="10" id="KW-1185">Reference proteome</keyword>
<dbReference type="RefSeq" id="WP_062252297.1">
    <property type="nucleotide sequence ID" value="NZ_CP014229.1"/>
</dbReference>
<dbReference type="InterPro" id="IPR007197">
    <property type="entry name" value="rSAM"/>
</dbReference>
<evidence type="ECO:0000313" key="9">
    <source>
        <dbReference type="EMBL" id="AMD90003.1"/>
    </source>
</evidence>
<dbReference type="GO" id="GO:0046872">
    <property type="term" value="F:metal ion binding"/>
    <property type="evidence" value="ECO:0007669"/>
    <property type="project" value="UniProtKB-KW"/>
</dbReference>
<dbReference type="SFLD" id="SFLDS00029">
    <property type="entry name" value="Radical_SAM"/>
    <property type="match status" value="1"/>
</dbReference>
<keyword evidence="5" id="KW-0408">Iron</keyword>
<dbReference type="InterPro" id="IPR023885">
    <property type="entry name" value="4Fe4S-binding_SPASM_dom"/>
</dbReference>
<feature type="domain" description="4Fe4S-binding SPASM" evidence="8">
    <location>
        <begin position="274"/>
        <end position="347"/>
    </location>
</feature>
<dbReference type="CDD" id="cd01335">
    <property type="entry name" value="Radical_SAM"/>
    <property type="match status" value="1"/>
</dbReference>
<evidence type="ECO:0000256" key="1">
    <source>
        <dbReference type="ARBA" id="ARBA00001966"/>
    </source>
</evidence>
<dbReference type="Proteomes" id="UP000069241">
    <property type="component" value="Chromosome"/>
</dbReference>
<dbReference type="KEGG" id="dfi:AXF13_07665"/>
<dbReference type="InterPro" id="IPR058240">
    <property type="entry name" value="rSAM_sf"/>
</dbReference>
<organism evidence="9 10">
    <name type="scientific">Desulfovibrio fairfieldensis</name>
    <dbReference type="NCBI Taxonomy" id="44742"/>
    <lineage>
        <taxon>Bacteria</taxon>
        <taxon>Pseudomonadati</taxon>
        <taxon>Thermodesulfobacteriota</taxon>
        <taxon>Desulfovibrionia</taxon>
        <taxon>Desulfovibrionales</taxon>
        <taxon>Desulfovibrionaceae</taxon>
        <taxon>Desulfovibrio</taxon>
    </lineage>
</organism>
<evidence type="ECO:0000256" key="6">
    <source>
        <dbReference type="ARBA" id="ARBA00023014"/>
    </source>
</evidence>
<keyword evidence="6" id="KW-0411">Iron-sulfur</keyword>
<dbReference type="GO" id="GO:0003824">
    <property type="term" value="F:catalytic activity"/>
    <property type="evidence" value="ECO:0007669"/>
    <property type="project" value="InterPro"/>
</dbReference>
<evidence type="ECO:0000256" key="5">
    <source>
        <dbReference type="ARBA" id="ARBA00023004"/>
    </source>
</evidence>
<accession>A0A109W9J3</accession>
<dbReference type="PANTHER" id="PTHR11228:SF7">
    <property type="entry name" value="PQQA PEPTIDE CYCLASE"/>
    <property type="match status" value="1"/>
</dbReference>
<evidence type="ECO:0000256" key="2">
    <source>
        <dbReference type="ARBA" id="ARBA00022485"/>
    </source>
</evidence>
<dbReference type="Gene3D" id="3.20.20.70">
    <property type="entry name" value="Aldolase class I"/>
    <property type="match status" value="1"/>
</dbReference>
<reference evidence="10" key="1">
    <citation type="submission" date="2016-02" db="EMBL/GenBank/DDBJ databases">
        <authorList>
            <person name="Holder M.E."/>
            <person name="Ajami N.J."/>
            <person name="Petrosino J.F."/>
        </authorList>
    </citation>
    <scope>NUCLEOTIDE SEQUENCE [LARGE SCALE GENOMIC DNA]</scope>
    <source>
        <strain evidence="10">CCUG 45958</strain>
    </source>
</reference>
<dbReference type="InterPro" id="IPR013785">
    <property type="entry name" value="Aldolase_TIM"/>
</dbReference>
<keyword evidence="4" id="KW-0479">Metal-binding</keyword>